<dbReference type="PROSITE" id="PS50893">
    <property type="entry name" value="ABC_TRANSPORTER_2"/>
    <property type="match status" value="1"/>
</dbReference>
<evidence type="ECO:0000256" key="1">
    <source>
        <dbReference type="ARBA" id="ARBA00004202"/>
    </source>
</evidence>
<name>A0AAU2VRJ2_9ACTN</name>
<comment type="subcellular location">
    <subcellularLocation>
        <location evidence="1">Cell membrane</location>
        <topology evidence="1">Peripheral membrane protein</topology>
    </subcellularLocation>
</comment>
<dbReference type="Gene3D" id="3.40.50.300">
    <property type="entry name" value="P-loop containing nucleotide triphosphate hydrolases"/>
    <property type="match status" value="1"/>
</dbReference>
<dbReference type="GO" id="GO:0046677">
    <property type="term" value="P:response to antibiotic"/>
    <property type="evidence" value="ECO:0007669"/>
    <property type="project" value="UniProtKB-KW"/>
</dbReference>
<evidence type="ECO:0000256" key="3">
    <source>
        <dbReference type="ARBA" id="ARBA00022448"/>
    </source>
</evidence>
<dbReference type="CDD" id="cd03230">
    <property type="entry name" value="ABC_DR_subfamily_A"/>
    <property type="match status" value="1"/>
</dbReference>
<reference evidence="8" key="1">
    <citation type="submission" date="2022-10" db="EMBL/GenBank/DDBJ databases">
        <title>The complete genomes of actinobacterial strains from the NBC collection.</title>
        <authorList>
            <person name="Joergensen T.S."/>
            <person name="Alvarez Arevalo M."/>
            <person name="Sterndorff E.B."/>
            <person name="Faurdal D."/>
            <person name="Vuksanovic O."/>
            <person name="Mourched A.-S."/>
            <person name="Charusanti P."/>
            <person name="Shaw S."/>
            <person name="Blin K."/>
            <person name="Weber T."/>
        </authorList>
    </citation>
    <scope>NUCLEOTIDE SEQUENCE</scope>
    <source>
        <strain evidence="8">NBC_00008</strain>
    </source>
</reference>
<dbReference type="InterPro" id="IPR017871">
    <property type="entry name" value="ABC_transporter-like_CS"/>
</dbReference>
<keyword evidence="3" id="KW-0813">Transport</keyword>
<keyword evidence="5 8" id="KW-0067">ATP-binding</keyword>
<keyword evidence="6" id="KW-0046">Antibiotic resistance</keyword>
<organism evidence="8">
    <name type="scientific">Streptomyces sp. NBC_00008</name>
    <dbReference type="NCBI Taxonomy" id="2903610"/>
    <lineage>
        <taxon>Bacteria</taxon>
        <taxon>Bacillati</taxon>
        <taxon>Actinomycetota</taxon>
        <taxon>Actinomycetes</taxon>
        <taxon>Kitasatosporales</taxon>
        <taxon>Streptomycetaceae</taxon>
        <taxon>Streptomyces</taxon>
    </lineage>
</organism>
<accession>A0AAU2VRJ2</accession>
<dbReference type="SUPFAM" id="SSF52540">
    <property type="entry name" value="P-loop containing nucleoside triphosphate hydrolases"/>
    <property type="match status" value="1"/>
</dbReference>
<dbReference type="InterPro" id="IPR003593">
    <property type="entry name" value="AAA+_ATPase"/>
</dbReference>
<dbReference type="InterPro" id="IPR027417">
    <property type="entry name" value="P-loop_NTPase"/>
</dbReference>
<dbReference type="SMART" id="SM00382">
    <property type="entry name" value="AAA"/>
    <property type="match status" value="1"/>
</dbReference>
<dbReference type="Pfam" id="PF00005">
    <property type="entry name" value="ABC_tran"/>
    <property type="match status" value="1"/>
</dbReference>
<sequence length="270" mass="29471">MSYGHHEVLKGLDLTVEEGQLFVLLGPNGAGKTTAIEIMEGYVKPTAGAVRVLGEDPLTADDAWRDKVGIVMQSWADHATWQLDTLLTNIAAYYSDPYPATELLQLVGLDQYRHHRLNQLSGGQRRRMDVALGLVGHPQVLFLDEPTAGFDPQARADFHRVIAGLKSQGVAIVLTTHDLLEADRLADRVGILLGGVMHTDSTPAQLAEKIGQRTQVSWTTPDGIKATELTEDPDAFVHQLMISHGGPLTGLRIDRPSLEEIYMSIVEAAL</sequence>
<dbReference type="GO" id="GO:0005524">
    <property type="term" value="F:ATP binding"/>
    <property type="evidence" value="ECO:0007669"/>
    <property type="project" value="UniProtKB-KW"/>
</dbReference>
<dbReference type="GO" id="GO:0005886">
    <property type="term" value="C:plasma membrane"/>
    <property type="evidence" value="ECO:0007669"/>
    <property type="project" value="UniProtKB-SubCell"/>
</dbReference>
<evidence type="ECO:0000256" key="2">
    <source>
        <dbReference type="ARBA" id="ARBA00005417"/>
    </source>
</evidence>
<evidence type="ECO:0000313" key="8">
    <source>
        <dbReference type="EMBL" id="WTW69948.1"/>
    </source>
</evidence>
<keyword evidence="4" id="KW-0547">Nucleotide-binding</keyword>
<protein>
    <submittedName>
        <fullName evidence="8">ABC transporter ATP-binding protein</fullName>
    </submittedName>
</protein>
<dbReference type="PROSITE" id="PS00211">
    <property type="entry name" value="ABC_TRANSPORTER_1"/>
    <property type="match status" value="1"/>
</dbReference>
<feature type="domain" description="ABC transporter" evidence="7">
    <location>
        <begin position="1"/>
        <end position="219"/>
    </location>
</feature>
<dbReference type="InterPro" id="IPR003439">
    <property type="entry name" value="ABC_transporter-like_ATP-bd"/>
</dbReference>
<dbReference type="PANTHER" id="PTHR42711">
    <property type="entry name" value="ABC TRANSPORTER ATP-BINDING PROTEIN"/>
    <property type="match status" value="1"/>
</dbReference>
<evidence type="ECO:0000256" key="6">
    <source>
        <dbReference type="ARBA" id="ARBA00023251"/>
    </source>
</evidence>
<gene>
    <name evidence="8" type="ORF">OG398_17525</name>
</gene>
<dbReference type="InterPro" id="IPR050763">
    <property type="entry name" value="ABC_transporter_ATP-binding"/>
</dbReference>
<evidence type="ECO:0000259" key="7">
    <source>
        <dbReference type="PROSITE" id="PS50893"/>
    </source>
</evidence>
<dbReference type="PANTHER" id="PTHR42711:SF5">
    <property type="entry name" value="ABC TRANSPORTER ATP-BINDING PROTEIN NATA"/>
    <property type="match status" value="1"/>
</dbReference>
<dbReference type="GO" id="GO:0016887">
    <property type="term" value="F:ATP hydrolysis activity"/>
    <property type="evidence" value="ECO:0007669"/>
    <property type="project" value="InterPro"/>
</dbReference>
<dbReference type="AlphaFoldDB" id="A0AAU2VRJ2"/>
<proteinExistence type="inferred from homology"/>
<dbReference type="EMBL" id="CP108313">
    <property type="protein sequence ID" value="WTW69948.1"/>
    <property type="molecule type" value="Genomic_DNA"/>
</dbReference>
<evidence type="ECO:0000256" key="4">
    <source>
        <dbReference type="ARBA" id="ARBA00022741"/>
    </source>
</evidence>
<evidence type="ECO:0000256" key="5">
    <source>
        <dbReference type="ARBA" id="ARBA00022840"/>
    </source>
</evidence>
<comment type="similarity">
    <text evidence="2">Belongs to the ABC transporter superfamily.</text>
</comment>